<keyword evidence="3" id="KW-0238">DNA-binding</keyword>
<dbReference type="AlphaFoldDB" id="A0A5C2HF26"/>
<dbReference type="REBASE" id="333906">
    <property type="entry name" value="S.Apo56899ORF1422P"/>
</dbReference>
<dbReference type="SUPFAM" id="SSF116734">
    <property type="entry name" value="DNA methylase specificity domain"/>
    <property type="match status" value="2"/>
</dbReference>
<dbReference type="Pfam" id="PF01420">
    <property type="entry name" value="Methylase_S"/>
    <property type="match status" value="2"/>
</dbReference>
<accession>A0A5C2HF26</accession>
<dbReference type="EMBL" id="CP036246">
    <property type="protein sequence ID" value="QEP41005.1"/>
    <property type="molecule type" value="Genomic_DNA"/>
</dbReference>
<reference evidence="5 6" key="2">
    <citation type="submission" date="2019-09" db="EMBL/GenBank/DDBJ databases">
        <title>Taxonomic note: a critical rebuttal of the proposed division of the genus Arcobacter into six genera, emended descriptions of Arcobacter anaerophilus and the genus Arcobacter, and an assessment of genus-level boundaries for Epsilonproteobacteria using in silico genomic comparator tools.</title>
        <authorList>
            <person name="On S.L.W."/>
            <person name="Miller W.G."/>
            <person name="Biggs P."/>
            <person name="Cornelius A."/>
            <person name="Vandamme P."/>
        </authorList>
    </citation>
    <scope>NUCLEOTIDE SEQUENCE [LARGE SCALE GENOMIC DNA]</scope>
    <source>
        <strain evidence="5 6">CCUG 56899</strain>
    </source>
</reference>
<dbReference type="Gene3D" id="1.10.287.1120">
    <property type="entry name" value="Bipartite methylase S protein"/>
    <property type="match status" value="1"/>
</dbReference>
<evidence type="ECO:0000256" key="1">
    <source>
        <dbReference type="ARBA" id="ARBA00010923"/>
    </source>
</evidence>
<dbReference type="Proteomes" id="UP000322644">
    <property type="component" value="Chromosome"/>
</dbReference>
<dbReference type="GO" id="GO:0009307">
    <property type="term" value="P:DNA restriction-modification system"/>
    <property type="evidence" value="ECO:0007669"/>
    <property type="project" value="UniProtKB-KW"/>
</dbReference>
<dbReference type="InterPro" id="IPR044946">
    <property type="entry name" value="Restrct_endonuc_typeI_TRD_sf"/>
</dbReference>
<dbReference type="Gene3D" id="3.90.220.20">
    <property type="entry name" value="DNA methylase specificity domains"/>
    <property type="match status" value="2"/>
</dbReference>
<protein>
    <submittedName>
        <fullName evidence="5">Type I restriction/modification system, specificity subunit</fullName>
    </submittedName>
</protein>
<evidence type="ECO:0000256" key="3">
    <source>
        <dbReference type="ARBA" id="ARBA00023125"/>
    </source>
</evidence>
<evidence type="ECO:0000259" key="4">
    <source>
        <dbReference type="Pfam" id="PF01420"/>
    </source>
</evidence>
<dbReference type="KEGG" id="apoc:APORC_1421"/>
<dbReference type="CDD" id="cd17292">
    <property type="entry name" value="RMtype1_S_LlaA17I_TRD2-CR2_like"/>
    <property type="match status" value="1"/>
</dbReference>
<organism evidence="5 6">
    <name type="scientific">Arcobacter porcinus</name>
    <dbReference type="NCBI Taxonomy" id="1935204"/>
    <lineage>
        <taxon>Bacteria</taxon>
        <taxon>Pseudomonadati</taxon>
        <taxon>Campylobacterota</taxon>
        <taxon>Epsilonproteobacteria</taxon>
        <taxon>Campylobacterales</taxon>
        <taxon>Arcobacteraceae</taxon>
        <taxon>Arcobacter</taxon>
    </lineage>
</organism>
<dbReference type="PANTHER" id="PTHR30408">
    <property type="entry name" value="TYPE-1 RESTRICTION ENZYME ECOKI SPECIFICITY PROTEIN"/>
    <property type="match status" value="1"/>
</dbReference>
<feature type="domain" description="Type I restriction modification DNA specificity" evidence="4">
    <location>
        <begin position="15"/>
        <end position="181"/>
    </location>
</feature>
<sequence>MSNVPKLRFKEFSGKWEKKTVGDVGKVSMCKRILKDQTTSDGDIPFYKIGTFGKEPDAFISKVIFEEFKAKYSFPKEGEILISASGTIGRTVIYDGSPSYFQDSNIVWIANNEKLALNKFLLYCYENTRWNTENTTIARLYNENLRNIPLILPSKQEQDKIASFLTSVDTKIEQLSRKEELLQQYKKGVMQKIFSQEIRFKADDGSEFCEWEEKKLGQIGKFYAGGDLTKLNYSKEKSNEYVYPIYANGSGEGLYGYATTFQYKSNCVTVSGRGTLGHANLRKENFNAIVRLIVIEPKSNICGNFLKEAINRINFSIESTGVPQLTIPQISLYKVFLPCLEEQNKIANFLSSIDTKIQQTQKQLESSKEFKKALLQQMFV</sequence>
<dbReference type="InterPro" id="IPR000055">
    <property type="entry name" value="Restrct_endonuc_typeI_TRD"/>
</dbReference>
<evidence type="ECO:0000256" key="2">
    <source>
        <dbReference type="ARBA" id="ARBA00022747"/>
    </source>
</evidence>
<evidence type="ECO:0000313" key="6">
    <source>
        <dbReference type="Proteomes" id="UP000322644"/>
    </source>
</evidence>
<proteinExistence type="inferred from homology"/>
<dbReference type="GO" id="GO:0003677">
    <property type="term" value="F:DNA binding"/>
    <property type="evidence" value="ECO:0007669"/>
    <property type="project" value="UniProtKB-KW"/>
</dbReference>
<dbReference type="InterPro" id="IPR052021">
    <property type="entry name" value="Type-I_RS_S_subunit"/>
</dbReference>
<reference evidence="5 6" key="1">
    <citation type="submission" date="2019-09" db="EMBL/GenBank/DDBJ databases">
        <title>Complete genome sequencing of four Arcobacter species reveals a diverse suite of mobile elements.</title>
        <authorList>
            <person name="Miller W.G."/>
            <person name="Yee E."/>
            <person name="Bono J.L."/>
        </authorList>
    </citation>
    <scope>NUCLEOTIDE SEQUENCE [LARGE SCALE GENOMIC DNA]</scope>
    <source>
        <strain evidence="5 6">CCUG 56899</strain>
    </source>
</reference>
<feature type="domain" description="Type I restriction modification DNA specificity" evidence="4">
    <location>
        <begin position="210"/>
        <end position="363"/>
    </location>
</feature>
<dbReference type="PANTHER" id="PTHR30408:SF12">
    <property type="entry name" value="TYPE I RESTRICTION ENZYME MJAVIII SPECIFICITY SUBUNIT"/>
    <property type="match status" value="1"/>
</dbReference>
<dbReference type="RefSeq" id="WP_167498307.1">
    <property type="nucleotide sequence ID" value="NZ_CP036246.2"/>
</dbReference>
<evidence type="ECO:0000313" key="5">
    <source>
        <dbReference type="EMBL" id="QEP41005.1"/>
    </source>
</evidence>
<name>A0A5C2HF26_9BACT</name>
<gene>
    <name evidence="5" type="primary">hsdS3</name>
    <name evidence="5" type="ORF">APORC_1421</name>
</gene>
<comment type="similarity">
    <text evidence="1">Belongs to the type-I restriction system S methylase family.</text>
</comment>
<keyword evidence="2" id="KW-0680">Restriction system</keyword>